<organism evidence="2 3">
    <name type="scientific">Cronobacter dublinensis</name>
    <dbReference type="NCBI Taxonomy" id="413497"/>
    <lineage>
        <taxon>Bacteria</taxon>
        <taxon>Pseudomonadati</taxon>
        <taxon>Pseudomonadota</taxon>
        <taxon>Gammaproteobacteria</taxon>
        <taxon>Enterobacterales</taxon>
        <taxon>Enterobacteriaceae</taxon>
        <taxon>Cronobacter</taxon>
    </lineage>
</organism>
<accession>A0A9Q4SXQ5</accession>
<gene>
    <name evidence="2" type="ORF">EHJ13_01870</name>
</gene>
<sequence length="70" mass="7859">MRLGEPSASRPWRNGVAPRVPKERLPGGAQSRKTVSRSFGHENSTLCFRITRCLRSLNSNCIPRRRAPKG</sequence>
<name>A0A9Q4SXQ5_9ENTR</name>
<feature type="region of interest" description="Disordered" evidence="1">
    <location>
        <begin position="1"/>
        <end position="37"/>
    </location>
</feature>
<evidence type="ECO:0000256" key="1">
    <source>
        <dbReference type="SAM" id="MobiDB-lite"/>
    </source>
</evidence>
<evidence type="ECO:0000313" key="3">
    <source>
        <dbReference type="Proteomes" id="UP000778262"/>
    </source>
</evidence>
<protein>
    <submittedName>
        <fullName evidence="2">Uncharacterized protein</fullName>
    </submittedName>
</protein>
<comment type="caution">
    <text evidence="2">The sequence shown here is derived from an EMBL/GenBank/DDBJ whole genome shotgun (WGS) entry which is preliminary data.</text>
</comment>
<reference evidence="2" key="1">
    <citation type="submission" date="2018-11" db="EMBL/GenBank/DDBJ databases">
        <title>Genomics analysis of Putative Virulence Factors on Adhesion and Cytotoxicity for Cronobacter spp.</title>
        <authorList>
            <person name="Cui J."/>
        </authorList>
    </citation>
    <scope>NUCLEOTIDE SEQUENCE</scope>
    <source>
        <strain evidence="2">SD69</strain>
    </source>
</reference>
<dbReference type="Proteomes" id="UP000778262">
    <property type="component" value="Unassembled WGS sequence"/>
</dbReference>
<proteinExistence type="predicted"/>
<dbReference type="AlphaFoldDB" id="A0A9Q4SXQ5"/>
<evidence type="ECO:0000313" key="2">
    <source>
        <dbReference type="EMBL" id="NCH86211.1"/>
    </source>
</evidence>
<dbReference type="EMBL" id="RPBY01000001">
    <property type="protein sequence ID" value="NCH86211.1"/>
    <property type="molecule type" value="Genomic_DNA"/>
</dbReference>